<proteinExistence type="predicted"/>
<dbReference type="SUPFAM" id="SSF50494">
    <property type="entry name" value="Trypsin-like serine proteases"/>
    <property type="match status" value="1"/>
</dbReference>
<dbReference type="RefSeq" id="WP_185065779.1">
    <property type="nucleotide sequence ID" value="NZ_BAABJP010000068.1"/>
</dbReference>
<comment type="caution">
    <text evidence="2">The sequence shown here is derived from an EMBL/GenBank/DDBJ whole genome shotgun (WGS) entry which is preliminary data.</text>
</comment>
<dbReference type="Proteomes" id="UP001428817">
    <property type="component" value="Unassembled WGS sequence"/>
</dbReference>
<feature type="region of interest" description="Disordered" evidence="1">
    <location>
        <begin position="1"/>
        <end position="37"/>
    </location>
</feature>
<evidence type="ECO:0000256" key="1">
    <source>
        <dbReference type="SAM" id="MobiDB-lite"/>
    </source>
</evidence>
<evidence type="ECO:0000313" key="2">
    <source>
        <dbReference type="EMBL" id="GAA5176424.1"/>
    </source>
</evidence>
<evidence type="ECO:0000313" key="3">
    <source>
        <dbReference type="Proteomes" id="UP001428817"/>
    </source>
</evidence>
<feature type="compositionally biased region" description="Low complexity" evidence="1">
    <location>
        <begin position="23"/>
        <end position="34"/>
    </location>
</feature>
<dbReference type="Gene3D" id="2.40.10.10">
    <property type="entry name" value="Trypsin-like serine proteases"/>
    <property type="match status" value="1"/>
</dbReference>
<accession>A0ABP9RFT4</accession>
<dbReference type="EMBL" id="BAABJP010000068">
    <property type="protein sequence ID" value="GAA5176424.1"/>
    <property type="molecule type" value="Genomic_DNA"/>
</dbReference>
<organism evidence="2 3">
    <name type="scientific">Pseudonocardia eucalypti</name>
    <dbReference type="NCBI Taxonomy" id="648755"/>
    <lineage>
        <taxon>Bacteria</taxon>
        <taxon>Bacillati</taxon>
        <taxon>Actinomycetota</taxon>
        <taxon>Actinomycetes</taxon>
        <taxon>Pseudonocardiales</taxon>
        <taxon>Pseudonocardiaceae</taxon>
        <taxon>Pseudonocardia</taxon>
    </lineage>
</organism>
<name>A0ABP9RFT4_9PSEU</name>
<dbReference type="InterPro" id="IPR009003">
    <property type="entry name" value="Peptidase_S1_PA"/>
</dbReference>
<dbReference type="InterPro" id="IPR043504">
    <property type="entry name" value="Peptidase_S1_PA_chymotrypsin"/>
</dbReference>
<dbReference type="Pfam" id="PF13365">
    <property type="entry name" value="Trypsin_2"/>
    <property type="match status" value="1"/>
</dbReference>
<evidence type="ECO:0008006" key="4">
    <source>
        <dbReference type="Google" id="ProtNLM"/>
    </source>
</evidence>
<protein>
    <recommendedName>
        <fullName evidence="4">Trypsin-like peptidase</fullName>
    </recommendedName>
</protein>
<reference evidence="3" key="1">
    <citation type="journal article" date="2019" name="Int. J. Syst. Evol. Microbiol.">
        <title>The Global Catalogue of Microorganisms (GCM) 10K type strain sequencing project: providing services to taxonomists for standard genome sequencing and annotation.</title>
        <authorList>
            <consortium name="The Broad Institute Genomics Platform"/>
            <consortium name="The Broad Institute Genome Sequencing Center for Infectious Disease"/>
            <person name="Wu L."/>
            <person name="Ma J."/>
        </authorList>
    </citation>
    <scope>NUCLEOTIDE SEQUENCE [LARGE SCALE GENOMIC DNA]</scope>
    <source>
        <strain evidence="3">JCM 18303</strain>
    </source>
</reference>
<gene>
    <name evidence="2" type="ORF">GCM10023321_84770</name>
</gene>
<sequence length="396" mass="42073">MNASTHLRNLALRRPTREASTLEAPAGGWEPPGGSAKAVADDVTGQLEAALDQAFRRVPPDEIGDPGDFRRALDVLLRETHRTVRAVTEDPDAPLGPAGSHALEAVIRTDGTRPTLPVRNAAVDPAHPLAGDWRDGFESTREVLRARCRAVGRIEPANATARSFFGTGWVVDAGKGLVLTNLHVVEAMWQRLAHAMIRTATGFRVLDGAFIDFTAELGSADANRFRIVEARVPGIEGPRFQRLDAAVLTIEPTVAGQPVPAAVPLSADPDPPRGNTGSCCVIGFPAAPVYAGGLHEGIDWTWVNSTLFGNRYGVKRLAPGVPHRPLGSLDGDERKWVFGHDPTTLAGNSGSPVLSWLDPDPAAFGLHFAGASLDTNCAHAFAGCAEQLRALEVPIP</sequence>
<keyword evidence="3" id="KW-1185">Reference proteome</keyword>